<feature type="transmembrane region" description="Helical" evidence="1">
    <location>
        <begin position="22"/>
        <end position="39"/>
    </location>
</feature>
<accession>A0A6A4QHB7</accession>
<dbReference type="AlphaFoldDB" id="A0A6A4QHB7"/>
<name>A0A6A4QHB7_LUPAL</name>
<sequence length="52" mass="6293">MLENRVREQSESVREGKGETEFVAFHLCLLIFSFFNLFFQKLRQFNFLVSLF</sequence>
<dbReference type="Proteomes" id="UP000447434">
    <property type="component" value="Chromosome 5"/>
</dbReference>
<protein>
    <submittedName>
        <fullName evidence="2">Uncharacterized protein</fullName>
    </submittedName>
</protein>
<keyword evidence="1" id="KW-0812">Transmembrane</keyword>
<gene>
    <name evidence="2" type="ORF">Lalb_Chr05g0211761</name>
</gene>
<evidence type="ECO:0000313" key="3">
    <source>
        <dbReference type="Proteomes" id="UP000447434"/>
    </source>
</evidence>
<keyword evidence="1" id="KW-1133">Transmembrane helix</keyword>
<evidence type="ECO:0000256" key="1">
    <source>
        <dbReference type="SAM" id="Phobius"/>
    </source>
</evidence>
<keyword evidence="3" id="KW-1185">Reference proteome</keyword>
<comment type="caution">
    <text evidence="2">The sequence shown here is derived from an EMBL/GenBank/DDBJ whole genome shotgun (WGS) entry which is preliminary data.</text>
</comment>
<organism evidence="2 3">
    <name type="scientific">Lupinus albus</name>
    <name type="common">White lupine</name>
    <name type="synonym">Lupinus termis</name>
    <dbReference type="NCBI Taxonomy" id="3870"/>
    <lineage>
        <taxon>Eukaryota</taxon>
        <taxon>Viridiplantae</taxon>
        <taxon>Streptophyta</taxon>
        <taxon>Embryophyta</taxon>
        <taxon>Tracheophyta</taxon>
        <taxon>Spermatophyta</taxon>
        <taxon>Magnoliopsida</taxon>
        <taxon>eudicotyledons</taxon>
        <taxon>Gunneridae</taxon>
        <taxon>Pentapetalae</taxon>
        <taxon>rosids</taxon>
        <taxon>fabids</taxon>
        <taxon>Fabales</taxon>
        <taxon>Fabaceae</taxon>
        <taxon>Papilionoideae</taxon>
        <taxon>50 kb inversion clade</taxon>
        <taxon>genistoids sensu lato</taxon>
        <taxon>core genistoids</taxon>
        <taxon>Genisteae</taxon>
        <taxon>Lupinus</taxon>
    </lineage>
</organism>
<proteinExistence type="predicted"/>
<evidence type="ECO:0000313" key="2">
    <source>
        <dbReference type="EMBL" id="KAE9612889.1"/>
    </source>
</evidence>
<keyword evidence="1" id="KW-0472">Membrane</keyword>
<dbReference type="EMBL" id="WOCE01000005">
    <property type="protein sequence ID" value="KAE9612889.1"/>
    <property type="molecule type" value="Genomic_DNA"/>
</dbReference>
<reference evidence="3" key="1">
    <citation type="journal article" date="2020" name="Nat. Commun.">
        <title>Genome sequence of the cluster root forming white lupin.</title>
        <authorList>
            <person name="Hufnagel B."/>
            <person name="Marques A."/>
            <person name="Soriano A."/>
            <person name="Marques L."/>
            <person name="Divol F."/>
            <person name="Doumas P."/>
            <person name="Sallet E."/>
            <person name="Mancinotti D."/>
            <person name="Carrere S."/>
            <person name="Marande W."/>
            <person name="Arribat S."/>
            <person name="Keller J."/>
            <person name="Huneau C."/>
            <person name="Blein T."/>
            <person name="Aime D."/>
            <person name="Laguerre M."/>
            <person name="Taylor J."/>
            <person name="Schubert V."/>
            <person name="Nelson M."/>
            <person name="Geu-Flores F."/>
            <person name="Crespi M."/>
            <person name="Gallardo-Guerrero K."/>
            <person name="Delaux P.-M."/>
            <person name="Salse J."/>
            <person name="Berges H."/>
            <person name="Guyot R."/>
            <person name="Gouzy J."/>
            <person name="Peret B."/>
        </authorList>
    </citation>
    <scope>NUCLEOTIDE SEQUENCE [LARGE SCALE GENOMIC DNA]</scope>
    <source>
        <strain evidence="3">cv. Amiga</strain>
    </source>
</reference>